<gene>
    <name evidence="5" type="ORF">CGI_10004256</name>
</gene>
<name>K1PBP6_MAGGI</name>
<evidence type="ECO:0000256" key="2">
    <source>
        <dbReference type="ARBA" id="ARBA00022692"/>
    </source>
</evidence>
<keyword evidence="3" id="KW-1133">Transmembrane helix</keyword>
<evidence type="ECO:0000313" key="5">
    <source>
        <dbReference type="EMBL" id="EKC21232.1"/>
    </source>
</evidence>
<evidence type="ECO:0000256" key="4">
    <source>
        <dbReference type="ARBA" id="ARBA00023136"/>
    </source>
</evidence>
<dbReference type="EMBL" id="JH815911">
    <property type="protein sequence ID" value="EKC21232.1"/>
    <property type="molecule type" value="Genomic_DNA"/>
</dbReference>
<dbReference type="Gene3D" id="1.20.1070.10">
    <property type="entry name" value="Rhodopsin 7-helix transmembrane proteins"/>
    <property type="match status" value="1"/>
</dbReference>
<dbReference type="InterPro" id="IPR050332">
    <property type="entry name" value="GPCR_2"/>
</dbReference>
<dbReference type="InterPro" id="IPR000832">
    <property type="entry name" value="GPCR_2_secretin-like"/>
</dbReference>
<comment type="subcellular location">
    <subcellularLocation>
        <location evidence="1">Membrane</location>
        <topology evidence="1">Multi-pass membrane protein</topology>
    </subcellularLocation>
</comment>
<dbReference type="Pfam" id="PF00002">
    <property type="entry name" value="7tm_2"/>
    <property type="match status" value="1"/>
</dbReference>
<keyword evidence="2" id="KW-0812">Transmembrane</keyword>
<dbReference type="InParanoid" id="K1PBP6"/>
<dbReference type="GO" id="GO:0005886">
    <property type="term" value="C:plasma membrane"/>
    <property type="evidence" value="ECO:0007669"/>
    <property type="project" value="TreeGrafter"/>
</dbReference>
<dbReference type="HOGENOM" id="CLU_1176430_0_0_1"/>
<keyword evidence="4" id="KW-0472">Membrane</keyword>
<dbReference type="GO" id="GO:0007188">
    <property type="term" value="P:adenylate cyclase-modulating G protein-coupled receptor signaling pathway"/>
    <property type="evidence" value="ECO:0007669"/>
    <property type="project" value="TreeGrafter"/>
</dbReference>
<protein>
    <submittedName>
        <fullName evidence="5">Uncharacterized protein</fullName>
    </submittedName>
</protein>
<dbReference type="GO" id="GO:0008528">
    <property type="term" value="F:G protein-coupled peptide receptor activity"/>
    <property type="evidence" value="ECO:0007669"/>
    <property type="project" value="TreeGrafter"/>
</dbReference>
<evidence type="ECO:0000256" key="3">
    <source>
        <dbReference type="ARBA" id="ARBA00022989"/>
    </source>
</evidence>
<sequence>MAVKLLRGERKSSLRFGFFTTHLLAAFIVNDFASYLKQSLIEESGSDWTTGDHTGSDVINLRSNDRNWECKVLIPLSEYSKSVCVLWMFTEAFFLHQVVYGKYSTTRRRTGLYTLIGWERVIKPIFQGLIVAVLIITFDKKTRKAIWKVFNLYVLCRKKSQFSSQTRTSSTTKRPPSFSPKPPRILARPDRNFVSEEPVKSNLTSACRLLTNDILKEDKVDRQEFQTLLFIVIRGF</sequence>
<organism evidence="5">
    <name type="scientific">Magallana gigas</name>
    <name type="common">Pacific oyster</name>
    <name type="synonym">Crassostrea gigas</name>
    <dbReference type="NCBI Taxonomy" id="29159"/>
    <lineage>
        <taxon>Eukaryota</taxon>
        <taxon>Metazoa</taxon>
        <taxon>Spiralia</taxon>
        <taxon>Lophotrochozoa</taxon>
        <taxon>Mollusca</taxon>
        <taxon>Bivalvia</taxon>
        <taxon>Autobranchia</taxon>
        <taxon>Pteriomorphia</taxon>
        <taxon>Ostreida</taxon>
        <taxon>Ostreoidea</taxon>
        <taxon>Ostreidae</taxon>
        <taxon>Magallana</taxon>
    </lineage>
</organism>
<reference evidence="5" key="1">
    <citation type="journal article" date="2012" name="Nature">
        <title>The oyster genome reveals stress adaptation and complexity of shell formation.</title>
        <authorList>
            <person name="Zhang G."/>
            <person name="Fang X."/>
            <person name="Guo X."/>
            <person name="Li L."/>
            <person name="Luo R."/>
            <person name="Xu F."/>
            <person name="Yang P."/>
            <person name="Zhang L."/>
            <person name="Wang X."/>
            <person name="Qi H."/>
            <person name="Xiong Z."/>
            <person name="Que H."/>
            <person name="Xie Y."/>
            <person name="Holland P.W."/>
            <person name="Paps J."/>
            <person name="Zhu Y."/>
            <person name="Wu F."/>
            <person name="Chen Y."/>
            <person name="Wang J."/>
            <person name="Peng C."/>
            <person name="Meng J."/>
            <person name="Yang L."/>
            <person name="Liu J."/>
            <person name="Wen B."/>
            <person name="Zhang N."/>
            <person name="Huang Z."/>
            <person name="Zhu Q."/>
            <person name="Feng Y."/>
            <person name="Mount A."/>
            <person name="Hedgecock D."/>
            <person name="Xu Z."/>
            <person name="Liu Y."/>
            <person name="Domazet-Loso T."/>
            <person name="Du Y."/>
            <person name="Sun X."/>
            <person name="Zhang S."/>
            <person name="Liu B."/>
            <person name="Cheng P."/>
            <person name="Jiang X."/>
            <person name="Li J."/>
            <person name="Fan D."/>
            <person name="Wang W."/>
            <person name="Fu W."/>
            <person name="Wang T."/>
            <person name="Wang B."/>
            <person name="Zhang J."/>
            <person name="Peng Z."/>
            <person name="Li Y."/>
            <person name="Li N."/>
            <person name="Wang J."/>
            <person name="Chen M."/>
            <person name="He Y."/>
            <person name="Tan F."/>
            <person name="Song X."/>
            <person name="Zheng Q."/>
            <person name="Huang R."/>
            <person name="Yang H."/>
            <person name="Du X."/>
            <person name="Chen L."/>
            <person name="Yang M."/>
            <person name="Gaffney P.M."/>
            <person name="Wang S."/>
            <person name="Luo L."/>
            <person name="She Z."/>
            <person name="Ming Y."/>
            <person name="Huang W."/>
            <person name="Zhang S."/>
            <person name="Huang B."/>
            <person name="Zhang Y."/>
            <person name="Qu T."/>
            <person name="Ni P."/>
            <person name="Miao G."/>
            <person name="Wang J."/>
            <person name="Wang Q."/>
            <person name="Steinberg C.E."/>
            <person name="Wang H."/>
            <person name="Li N."/>
            <person name="Qian L."/>
            <person name="Zhang G."/>
            <person name="Li Y."/>
            <person name="Yang H."/>
            <person name="Liu X."/>
            <person name="Wang J."/>
            <person name="Yin Y."/>
            <person name="Wang J."/>
        </authorList>
    </citation>
    <scope>NUCLEOTIDE SEQUENCE [LARGE SCALE GENOMIC DNA]</scope>
    <source>
        <strain evidence="5">05x7-T-G4-1.051#20</strain>
    </source>
</reference>
<proteinExistence type="predicted"/>
<dbReference type="PANTHER" id="PTHR45620">
    <property type="entry name" value="PDF RECEPTOR-LIKE PROTEIN-RELATED"/>
    <property type="match status" value="1"/>
</dbReference>
<dbReference type="AlphaFoldDB" id="K1PBP6"/>
<accession>K1PBP6</accession>
<evidence type="ECO:0000256" key="1">
    <source>
        <dbReference type="ARBA" id="ARBA00004141"/>
    </source>
</evidence>